<dbReference type="SUPFAM" id="SSF56601">
    <property type="entry name" value="beta-lactamase/transpeptidase-like"/>
    <property type="match status" value="1"/>
</dbReference>
<dbReference type="GO" id="GO:0071555">
    <property type="term" value="P:cell wall organization"/>
    <property type="evidence" value="ECO:0007669"/>
    <property type="project" value="TreeGrafter"/>
</dbReference>
<evidence type="ECO:0000259" key="2">
    <source>
        <dbReference type="Pfam" id="PF21922"/>
    </source>
</evidence>
<dbReference type="InterPro" id="IPR012338">
    <property type="entry name" value="Beta-lactam/transpept-like"/>
</dbReference>
<dbReference type="PANTHER" id="PTHR30627">
    <property type="entry name" value="PEPTIDOGLYCAN D,D-TRANSPEPTIDASE"/>
    <property type="match status" value="1"/>
</dbReference>
<proteinExistence type="predicted"/>
<feature type="domain" description="Penicillin-binding protein transpeptidase" evidence="1">
    <location>
        <begin position="154"/>
        <end position="477"/>
    </location>
</feature>
<reference evidence="3" key="1">
    <citation type="submission" date="2020-05" db="EMBL/GenBank/DDBJ databases">
        <authorList>
            <person name="Chiriac C."/>
            <person name="Salcher M."/>
            <person name="Ghai R."/>
            <person name="Kavagutti S V."/>
        </authorList>
    </citation>
    <scope>NUCLEOTIDE SEQUENCE</scope>
</reference>
<name>A0A6J6CXS0_9ZZZZ</name>
<dbReference type="GO" id="GO:0008658">
    <property type="term" value="F:penicillin binding"/>
    <property type="evidence" value="ECO:0007669"/>
    <property type="project" value="InterPro"/>
</dbReference>
<dbReference type="PANTHER" id="PTHR30627:SF24">
    <property type="entry name" value="PENICILLIN-BINDING PROTEIN 4B"/>
    <property type="match status" value="1"/>
</dbReference>
<evidence type="ECO:0000259" key="1">
    <source>
        <dbReference type="Pfam" id="PF00905"/>
    </source>
</evidence>
<dbReference type="Gene3D" id="3.40.710.10">
    <property type="entry name" value="DD-peptidase/beta-lactamase superfamily"/>
    <property type="match status" value="1"/>
</dbReference>
<dbReference type="InterPro" id="IPR054120">
    <property type="entry name" value="PBPA_dimer"/>
</dbReference>
<organism evidence="3">
    <name type="scientific">freshwater metagenome</name>
    <dbReference type="NCBI Taxonomy" id="449393"/>
    <lineage>
        <taxon>unclassified sequences</taxon>
        <taxon>metagenomes</taxon>
        <taxon>ecological metagenomes</taxon>
    </lineage>
</organism>
<gene>
    <name evidence="3" type="ORF">UFOPK1581_00473</name>
</gene>
<feature type="domain" description="Penicillin binding protein A dimerisation" evidence="2">
    <location>
        <begin position="52"/>
        <end position="133"/>
    </location>
</feature>
<dbReference type="InterPro" id="IPR001460">
    <property type="entry name" value="PCN-bd_Tpept"/>
</dbReference>
<dbReference type="Pfam" id="PF21922">
    <property type="entry name" value="PBP_dimer_2"/>
    <property type="match status" value="1"/>
</dbReference>
<dbReference type="InterPro" id="IPR050515">
    <property type="entry name" value="Beta-lactam/transpept"/>
</dbReference>
<dbReference type="GO" id="GO:0005886">
    <property type="term" value="C:plasma membrane"/>
    <property type="evidence" value="ECO:0007669"/>
    <property type="project" value="TreeGrafter"/>
</dbReference>
<dbReference type="EMBL" id="CAEZTB010000063">
    <property type="protein sequence ID" value="CAB4555925.1"/>
    <property type="molecule type" value="Genomic_DNA"/>
</dbReference>
<dbReference type="Gene3D" id="3.90.1310.10">
    <property type="entry name" value="Penicillin-binding protein 2a (Domain 2)"/>
    <property type="match status" value="1"/>
</dbReference>
<accession>A0A6J6CXS0</accession>
<evidence type="ECO:0000313" key="3">
    <source>
        <dbReference type="EMBL" id="CAB4555925.1"/>
    </source>
</evidence>
<dbReference type="Pfam" id="PF00905">
    <property type="entry name" value="Transpeptidase"/>
    <property type="match status" value="1"/>
</dbReference>
<protein>
    <submittedName>
        <fullName evidence="3">Unannotated protein</fullName>
    </submittedName>
</protein>
<sequence length="484" mass="50838">MIRELKRVSLVVVTMFLALFVSASAIQAVDSQTLADDPRNVRSLYEGYKTLRGPILVDGKAIASSVEADDAYRYLRVYDNDMYSAVTGYFSVFRGATGVEAALNSYLSGQSSSQFFEKFNAVLSGNPVSGAAVELTIDPVMQQAAWDALGNLQGSLIALDPTTGNILAMVSKSGFDANELAGHDNKIVADNYARLEADPTNPLINKSISGDLYHPGSVFKLVVAAAALESGMYTNESTFQNPVSIQLPNSTSEVFNSTNKACGSGGSTVSLIKALSLSCNIPFVELGLALGEDRIRAQAELFGFGKELRVPMLVTPSIFPAELDEAQLALSSFGQYEVRVTPLQIAMVSAAIAQGGVVMKPNLIESVISPNLSVIDAPKPAVLSQPITAATAESLKQMMIESVKNGVAGNAAVTDIEVAGKTGTAENGEGARPTLWFTGFAPSVNPRIALAVVIEDGGGRDSGSGGNATAAPVARDFFRAVFGK</sequence>
<dbReference type="AlphaFoldDB" id="A0A6J6CXS0"/>
<dbReference type="GO" id="GO:0071972">
    <property type="term" value="F:peptidoglycan L,D-transpeptidase activity"/>
    <property type="evidence" value="ECO:0007669"/>
    <property type="project" value="TreeGrafter"/>
</dbReference>